<name>A0AAV9WNE1_9PEZI</name>
<reference evidence="1 2" key="1">
    <citation type="submission" date="2023-08" db="EMBL/GenBank/DDBJ databases">
        <authorList>
            <person name="Palmer J.M."/>
        </authorList>
    </citation>
    <scope>NUCLEOTIDE SEQUENCE [LARGE SCALE GENOMIC DNA]</scope>
    <source>
        <strain evidence="1 2">TWF481</strain>
    </source>
</reference>
<protein>
    <submittedName>
        <fullName evidence="1">Uncharacterized protein</fullName>
    </submittedName>
</protein>
<comment type="caution">
    <text evidence="1">The sequence shown here is derived from an EMBL/GenBank/DDBJ whole genome shotgun (WGS) entry which is preliminary data.</text>
</comment>
<sequence>MRGLSSLVEDAYGWNEHHVQAVFDGSWVDSQGDALLPLDLPPRPSRMKLFEGHTMEGFELGADGRTIKIGRSTELDLWGLNAVFMADNFVPPVASRYYFQVRFDYSLDQAMPEGDIKTKGLLFPGLICQIGFSDASYPEKKLYTRCRCIRDYIRESDRPHSPVQPTRPPALDLEPATTPVCQQVIGLGFDYPSGKIFFTRGNELRGTLLRVDRKVRWKPSISLDHPSDYVDCGPLDVEINFDSKDFVFPDWNLPIEELERRYDNRNDRVCTCSHRGAWVVLLCRLAEP</sequence>
<evidence type="ECO:0000313" key="1">
    <source>
        <dbReference type="EMBL" id="KAK6511168.1"/>
    </source>
</evidence>
<dbReference type="AlphaFoldDB" id="A0AAV9WNE1"/>
<organism evidence="1 2">
    <name type="scientific">Arthrobotrys musiformis</name>
    <dbReference type="NCBI Taxonomy" id="47236"/>
    <lineage>
        <taxon>Eukaryota</taxon>
        <taxon>Fungi</taxon>
        <taxon>Dikarya</taxon>
        <taxon>Ascomycota</taxon>
        <taxon>Pezizomycotina</taxon>
        <taxon>Orbiliomycetes</taxon>
        <taxon>Orbiliales</taxon>
        <taxon>Orbiliaceae</taxon>
        <taxon>Arthrobotrys</taxon>
    </lineage>
</organism>
<dbReference type="Proteomes" id="UP001370758">
    <property type="component" value="Unassembled WGS sequence"/>
</dbReference>
<accession>A0AAV9WNE1</accession>
<evidence type="ECO:0000313" key="2">
    <source>
        <dbReference type="Proteomes" id="UP001370758"/>
    </source>
</evidence>
<proteinExistence type="predicted"/>
<keyword evidence="2" id="KW-1185">Reference proteome</keyword>
<dbReference type="Gene3D" id="2.60.120.920">
    <property type="match status" value="1"/>
</dbReference>
<dbReference type="InterPro" id="IPR043136">
    <property type="entry name" value="B30.2/SPRY_sf"/>
</dbReference>
<gene>
    <name evidence="1" type="ORF">TWF481_000090</name>
</gene>
<dbReference type="EMBL" id="JAVHJL010000001">
    <property type="protein sequence ID" value="KAK6511168.1"/>
    <property type="molecule type" value="Genomic_DNA"/>
</dbReference>